<evidence type="ECO:0000313" key="2">
    <source>
        <dbReference type="EMBL" id="RPD58571.1"/>
    </source>
</evidence>
<sequence>MSGEASRKRARLETKDGEKGDTEDAEFWFDDGNIILEARGVRFKVYQGPLVAHSPFFRVMLSLPQPSPGEATSESSDAPHVVALADSPEDLRHFLRALMPTHKYQVDRVVEEGLQYFRTLYPDDYATLQERHDQELPNAICAIGVVNILDGFVHKDGTCESLSSADLRRCLQAKEKLITARVQAAYRIFNGRPSIYCMNKEDDTEYLRSLHADLPHEHVDRMCSASVFRRWWPELKDYIPGLCSECDQMIRDAETDGQGFIFADLPLLVGVKVDEWERRNRKFRQQGRNAYDYL</sequence>
<dbReference type="OrthoDB" id="2739078at2759"/>
<feature type="region of interest" description="Disordered" evidence="1">
    <location>
        <begin position="1"/>
        <end position="22"/>
    </location>
</feature>
<proteinExistence type="predicted"/>
<dbReference type="AlphaFoldDB" id="A0A5C2S4P6"/>
<evidence type="ECO:0000313" key="3">
    <source>
        <dbReference type="Proteomes" id="UP000313359"/>
    </source>
</evidence>
<dbReference type="EMBL" id="ML122274">
    <property type="protein sequence ID" value="RPD58571.1"/>
    <property type="molecule type" value="Genomic_DNA"/>
</dbReference>
<accession>A0A5C2S4P6</accession>
<keyword evidence="3" id="KW-1185">Reference proteome</keyword>
<dbReference type="STRING" id="1328759.A0A5C2S4P6"/>
<evidence type="ECO:0008006" key="4">
    <source>
        <dbReference type="Google" id="ProtNLM"/>
    </source>
</evidence>
<gene>
    <name evidence="2" type="ORF">L227DRAFT_612682</name>
</gene>
<reference evidence="2" key="1">
    <citation type="journal article" date="2018" name="Genome Biol. Evol.">
        <title>Genomics and development of Lentinus tigrinus, a white-rot wood-decaying mushroom with dimorphic fruiting bodies.</title>
        <authorList>
            <person name="Wu B."/>
            <person name="Xu Z."/>
            <person name="Knudson A."/>
            <person name="Carlson A."/>
            <person name="Chen N."/>
            <person name="Kovaka S."/>
            <person name="LaButti K."/>
            <person name="Lipzen A."/>
            <person name="Pennachio C."/>
            <person name="Riley R."/>
            <person name="Schakwitz W."/>
            <person name="Umezawa K."/>
            <person name="Ohm R.A."/>
            <person name="Grigoriev I.V."/>
            <person name="Nagy L.G."/>
            <person name="Gibbons J."/>
            <person name="Hibbett D."/>
        </authorList>
    </citation>
    <scope>NUCLEOTIDE SEQUENCE [LARGE SCALE GENOMIC DNA]</scope>
    <source>
        <strain evidence="2">ALCF2SS1-6</strain>
    </source>
</reference>
<organism evidence="2 3">
    <name type="scientific">Lentinus tigrinus ALCF2SS1-6</name>
    <dbReference type="NCBI Taxonomy" id="1328759"/>
    <lineage>
        <taxon>Eukaryota</taxon>
        <taxon>Fungi</taxon>
        <taxon>Dikarya</taxon>
        <taxon>Basidiomycota</taxon>
        <taxon>Agaricomycotina</taxon>
        <taxon>Agaricomycetes</taxon>
        <taxon>Polyporales</taxon>
        <taxon>Polyporaceae</taxon>
        <taxon>Lentinus</taxon>
    </lineage>
</organism>
<dbReference type="Proteomes" id="UP000313359">
    <property type="component" value="Unassembled WGS sequence"/>
</dbReference>
<name>A0A5C2S4P6_9APHY</name>
<evidence type="ECO:0000256" key="1">
    <source>
        <dbReference type="SAM" id="MobiDB-lite"/>
    </source>
</evidence>
<protein>
    <recommendedName>
        <fullName evidence="4">BTB domain-containing protein</fullName>
    </recommendedName>
</protein>